<dbReference type="InterPro" id="IPR051614">
    <property type="entry name" value="UPF0045_domain"/>
</dbReference>
<evidence type="ECO:0000259" key="2">
    <source>
        <dbReference type="Pfam" id="PF01910"/>
    </source>
</evidence>
<dbReference type="Gene3D" id="3.30.70.930">
    <property type="match status" value="1"/>
</dbReference>
<comment type="similarity">
    <text evidence="1">Belongs to the UPF0045 family.</text>
</comment>
<dbReference type="InterPro" id="IPR029756">
    <property type="entry name" value="MTH1187/YkoF-like"/>
</dbReference>
<organism evidence="3 4">
    <name type="scientific">Eremothecium cymbalariae (strain CBS 270.75 / DBVPG 7215 / KCTC 17166 / NRRL Y-17582)</name>
    <name type="common">Yeast</name>
    <dbReference type="NCBI Taxonomy" id="931890"/>
    <lineage>
        <taxon>Eukaryota</taxon>
        <taxon>Fungi</taxon>
        <taxon>Dikarya</taxon>
        <taxon>Ascomycota</taxon>
        <taxon>Saccharomycotina</taxon>
        <taxon>Saccharomycetes</taxon>
        <taxon>Saccharomycetales</taxon>
        <taxon>Saccharomycetaceae</taxon>
        <taxon>Eremothecium</taxon>
    </lineage>
</organism>
<dbReference type="GO" id="GO:0005829">
    <property type="term" value="C:cytosol"/>
    <property type="evidence" value="ECO:0007669"/>
    <property type="project" value="TreeGrafter"/>
</dbReference>
<dbReference type="InterPro" id="IPR002767">
    <property type="entry name" value="Thiamine_BP"/>
</dbReference>
<dbReference type="PANTHER" id="PTHR33777">
    <property type="entry name" value="UPF0045 PROTEIN ECM15"/>
    <property type="match status" value="1"/>
</dbReference>
<feature type="domain" description="Thiamine-binding protein" evidence="2">
    <location>
        <begin position="8"/>
        <end position="99"/>
    </location>
</feature>
<dbReference type="RefSeq" id="XP_003646875.1">
    <property type="nucleotide sequence ID" value="XM_003646827.1"/>
</dbReference>
<dbReference type="OrthoDB" id="5587367at2759"/>
<evidence type="ECO:0000313" key="4">
    <source>
        <dbReference type="Proteomes" id="UP000006790"/>
    </source>
</evidence>
<dbReference type="NCBIfam" id="TIGR00106">
    <property type="entry name" value="MTH1187 family thiamine-binding protein"/>
    <property type="match status" value="1"/>
</dbReference>
<dbReference type="EMBL" id="CP002501">
    <property type="protein sequence ID" value="AET40058.1"/>
    <property type="molecule type" value="Genomic_DNA"/>
</dbReference>
<dbReference type="KEGG" id="erc:Ecym_5296"/>
<reference evidence="3 4" key="1">
    <citation type="journal article" date="2011" name="G3 (Bethesda)">
        <title>Genome evolution in the Eremothecium clade of the Saccharomyces complex revealed by comparative genomics.</title>
        <authorList>
            <person name="Wendland J."/>
            <person name="Walther A."/>
        </authorList>
    </citation>
    <scope>NUCLEOTIDE SEQUENCE [LARGE SCALE GENOMIC DNA]</scope>
    <source>
        <strain evidence="4">CBS 270.75 / DBVPG 7215 / KCTC 17166 / NRRL Y-17582</strain>
    </source>
</reference>
<sequence length="108" mass="12154">MTKLYTLADICMVPLGTSDPSVSSYVAKIEKRILASDLKSTVHSFGTTIEGPWDEVMALIGELHEYSHDELGHKRIHTEIRLGTRVDKSQTAVEKLESLKDKMKHIMD</sequence>
<dbReference type="eggNOG" id="ENOG502S45I">
    <property type="taxonomic scope" value="Eukaryota"/>
</dbReference>
<dbReference type="FunCoup" id="I6NDB6">
    <property type="interactions" value="36"/>
</dbReference>
<accession>I6NDB6</accession>
<dbReference type="HOGENOM" id="CLU_137479_0_0_1"/>
<dbReference type="PANTHER" id="PTHR33777:SF1">
    <property type="entry name" value="UPF0045 PROTEIN ECM15"/>
    <property type="match status" value="1"/>
</dbReference>
<keyword evidence="4" id="KW-1185">Reference proteome</keyword>
<proteinExistence type="inferred from homology"/>
<evidence type="ECO:0000256" key="1">
    <source>
        <dbReference type="ARBA" id="ARBA00010272"/>
    </source>
</evidence>
<dbReference type="AlphaFoldDB" id="I6NDB6"/>
<protein>
    <recommendedName>
        <fullName evidence="2">Thiamine-binding protein domain-containing protein</fullName>
    </recommendedName>
</protein>
<dbReference type="OMA" id="RVIGQCH"/>
<dbReference type="Pfam" id="PF01910">
    <property type="entry name" value="Thiamine_BP"/>
    <property type="match status" value="1"/>
</dbReference>
<gene>
    <name evidence="3" type="ordered locus">Ecym_5296</name>
</gene>
<dbReference type="GeneID" id="11468385"/>
<dbReference type="InParanoid" id="I6NDB6"/>
<dbReference type="Proteomes" id="UP000006790">
    <property type="component" value="Chromosome 5"/>
</dbReference>
<dbReference type="SUPFAM" id="SSF89957">
    <property type="entry name" value="MTH1187/YkoF-like"/>
    <property type="match status" value="1"/>
</dbReference>
<name>I6NDB6_ERECY</name>
<evidence type="ECO:0000313" key="3">
    <source>
        <dbReference type="EMBL" id="AET40058.1"/>
    </source>
</evidence>